<name>A0AAD9I609_9PEZI</name>
<feature type="region of interest" description="Disordered" evidence="1">
    <location>
        <begin position="19"/>
        <end position="91"/>
    </location>
</feature>
<dbReference type="Proteomes" id="UP001217918">
    <property type="component" value="Unassembled WGS sequence"/>
</dbReference>
<organism evidence="2 3">
    <name type="scientific">Phyllachora maydis</name>
    <dbReference type="NCBI Taxonomy" id="1825666"/>
    <lineage>
        <taxon>Eukaryota</taxon>
        <taxon>Fungi</taxon>
        <taxon>Dikarya</taxon>
        <taxon>Ascomycota</taxon>
        <taxon>Pezizomycotina</taxon>
        <taxon>Sordariomycetes</taxon>
        <taxon>Sordariomycetidae</taxon>
        <taxon>Phyllachorales</taxon>
        <taxon>Phyllachoraceae</taxon>
        <taxon>Phyllachora</taxon>
    </lineage>
</organism>
<dbReference type="AlphaFoldDB" id="A0AAD9I609"/>
<reference evidence="2" key="1">
    <citation type="journal article" date="2023" name="Mol. Plant Microbe Interact.">
        <title>Elucidating the Obligate Nature and Biological Capacity of an Invasive Fungal Corn Pathogen.</title>
        <authorList>
            <person name="MacCready J.S."/>
            <person name="Roggenkamp E.M."/>
            <person name="Gdanetz K."/>
            <person name="Chilvers M.I."/>
        </authorList>
    </citation>
    <scope>NUCLEOTIDE SEQUENCE</scope>
    <source>
        <strain evidence="2">PM02</strain>
    </source>
</reference>
<proteinExistence type="predicted"/>
<protein>
    <submittedName>
        <fullName evidence="2">Uncharacterized protein</fullName>
    </submittedName>
</protein>
<sequence length="114" mass="12232">MDKLPEKIKPSVLNAADKLFDSKGTHTETQASELRCRDAAQQKGEGPGQRAKPSVIDQPRPGALRSGSSYQPPQAPLFPHEGAGDGTQAGAITALHLHRTIPESIEAQTRRQTV</sequence>
<accession>A0AAD9I609</accession>
<comment type="caution">
    <text evidence="2">The sequence shown here is derived from an EMBL/GenBank/DDBJ whole genome shotgun (WGS) entry which is preliminary data.</text>
</comment>
<keyword evidence="3" id="KW-1185">Reference proteome</keyword>
<gene>
    <name evidence="2" type="ORF">P8C59_006031</name>
</gene>
<dbReference type="EMBL" id="JAQQPM010000005">
    <property type="protein sequence ID" value="KAK2071623.1"/>
    <property type="molecule type" value="Genomic_DNA"/>
</dbReference>
<evidence type="ECO:0000313" key="2">
    <source>
        <dbReference type="EMBL" id="KAK2071623.1"/>
    </source>
</evidence>
<evidence type="ECO:0000256" key="1">
    <source>
        <dbReference type="SAM" id="MobiDB-lite"/>
    </source>
</evidence>
<evidence type="ECO:0000313" key="3">
    <source>
        <dbReference type="Proteomes" id="UP001217918"/>
    </source>
</evidence>